<dbReference type="GO" id="GO:0008094">
    <property type="term" value="F:ATP-dependent activity, acting on DNA"/>
    <property type="evidence" value="ECO:0007669"/>
    <property type="project" value="TreeGrafter"/>
</dbReference>
<comment type="caution">
    <text evidence="7">The sequence shown here is derived from an EMBL/GenBank/DDBJ whole genome shotgun (WGS) entry which is preliminary data.</text>
</comment>
<evidence type="ECO:0000259" key="6">
    <source>
        <dbReference type="PROSITE" id="PS50089"/>
    </source>
</evidence>
<dbReference type="GO" id="GO:0008270">
    <property type="term" value="F:zinc ion binding"/>
    <property type="evidence" value="ECO:0007669"/>
    <property type="project" value="UniProtKB-KW"/>
</dbReference>
<feature type="region of interest" description="Disordered" evidence="5">
    <location>
        <begin position="514"/>
        <end position="544"/>
    </location>
</feature>
<gene>
    <name evidence="7" type="ORF">JKP88DRAFT_204605</name>
</gene>
<evidence type="ECO:0000256" key="4">
    <source>
        <dbReference type="PROSITE-ProRule" id="PRU00175"/>
    </source>
</evidence>
<dbReference type="GO" id="GO:0006281">
    <property type="term" value="P:DNA repair"/>
    <property type="evidence" value="ECO:0007669"/>
    <property type="project" value="TreeGrafter"/>
</dbReference>
<keyword evidence="4" id="KW-0479">Metal-binding</keyword>
<dbReference type="GO" id="GO:0016787">
    <property type="term" value="F:hydrolase activity"/>
    <property type="evidence" value="ECO:0007669"/>
    <property type="project" value="UniProtKB-KW"/>
</dbReference>
<keyword evidence="1" id="KW-0547">Nucleotide-binding</keyword>
<dbReference type="InterPro" id="IPR038718">
    <property type="entry name" value="SNF2-like_sf"/>
</dbReference>
<evidence type="ECO:0000256" key="2">
    <source>
        <dbReference type="ARBA" id="ARBA00022801"/>
    </source>
</evidence>
<dbReference type="CDD" id="cd18793">
    <property type="entry name" value="SF2_C_SNF"/>
    <property type="match status" value="1"/>
</dbReference>
<evidence type="ECO:0000256" key="1">
    <source>
        <dbReference type="ARBA" id="ARBA00022741"/>
    </source>
</evidence>
<dbReference type="InterPro" id="IPR050628">
    <property type="entry name" value="SNF2_RAD54_helicase_TF"/>
</dbReference>
<sequence>MKQWPAEVAKFTGADALRVVCVRTVGDLSGLTIAKLEAADIVVVAATVFRSDLYFQRLAALAGGGELPGKGGRLFDAIYEENLERLKARVDLLKEKGTEGVKELLAEDAARRKDASATALVVDTKLGTTAKRLMTKKAVYAAEKAAARGGAAAAAGKKRKSPDGAAAAADAAASDNEETASKTESAEGGTEGESAADKAAPVKRSVGDPWGLARIAREKRADVWRELASPPLEMFSWARVVVDEFTYLNERDRSAVQGMTAVHRWCLSGTPPVGSFDDIRGVAAFLGVHLGADEVPALKKEQTKAEKFRFFQEMHTPAWHLRRHLRAQAFMDRFVRQNIAEIDEIKAEEHVVPITLPPAERAIYLELDHHLQAMDMKSKKTIKSAKDVADGDREARLRSVLGASGSAEEALLKRCAHFDLEDNAKSAQAACEAIVALREGQRAECVAELKKVLAETYAMRAIVVKRLDKHYAQDKEEPLNRWHAALELTGDEGCGDADAAATLRKIAAEGKKLHAGGKKQAGGDGDGGSGDEDGGAKKPKKKKLALREHVHTLRRLERELVGRERSLRYFRAVRDLQQGAPAARDICCPACARRPVPAADAAVLSCCGHVGCGACLAARADRQECPVHGCNAPARAASVIAARVLGADDSVGGSSGGASAHRAGGKYGSKLTAVIEKIRGIPEGDRVLVFVQFPDLMQCVAEALQDADIAALQLRGSVHQKTAALEVLQKEAPEKGDARVLLLNLKDESASGANLTTANHAIFVHPLLAASQQEYTACETQAIGRIRRYGQNKTVFIWRYLAADTIDTTIYEDRTRKWDDGMKSALEATATVTDAMDVDSADAAARDASPIA</sequence>
<keyword evidence="3" id="KW-0067">ATP-binding</keyword>
<feature type="compositionally biased region" description="Gly residues" evidence="5">
    <location>
        <begin position="519"/>
        <end position="528"/>
    </location>
</feature>
<dbReference type="GO" id="GO:0005634">
    <property type="term" value="C:nucleus"/>
    <property type="evidence" value="ECO:0007669"/>
    <property type="project" value="TreeGrafter"/>
</dbReference>
<feature type="region of interest" description="Disordered" evidence="5">
    <location>
        <begin position="151"/>
        <end position="203"/>
    </location>
</feature>
<dbReference type="PANTHER" id="PTHR45626:SF26">
    <property type="entry name" value="FAMILY HELICASE, PUTATIVE (AFU_ORTHOLOGUE AFUA_2G09120)-RELATED"/>
    <property type="match status" value="1"/>
</dbReference>
<feature type="domain" description="RING-type" evidence="6">
    <location>
        <begin position="588"/>
        <end position="628"/>
    </location>
</feature>
<dbReference type="GO" id="GO:0005524">
    <property type="term" value="F:ATP binding"/>
    <property type="evidence" value="ECO:0007669"/>
    <property type="project" value="UniProtKB-KW"/>
</dbReference>
<accession>A0A836CM92</accession>
<dbReference type="InterPro" id="IPR027417">
    <property type="entry name" value="P-loop_NTPase"/>
</dbReference>
<dbReference type="InterPro" id="IPR049730">
    <property type="entry name" value="SNF2/RAD54-like_C"/>
</dbReference>
<dbReference type="Gene3D" id="3.40.50.300">
    <property type="entry name" value="P-loop containing nucleotide triphosphate hydrolases"/>
    <property type="match status" value="1"/>
</dbReference>
<dbReference type="InterPro" id="IPR001841">
    <property type="entry name" value="Znf_RING"/>
</dbReference>
<keyword evidence="4" id="KW-0863">Zinc-finger</keyword>
<keyword evidence="4" id="KW-0862">Zinc</keyword>
<proteinExistence type="predicted"/>
<dbReference type="Gene3D" id="3.40.50.10810">
    <property type="entry name" value="Tandem AAA-ATPase domain"/>
    <property type="match status" value="1"/>
</dbReference>
<organism evidence="7 8">
    <name type="scientific">Tribonema minus</name>
    <dbReference type="NCBI Taxonomy" id="303371"/>
    <lineage>
        <taxon>Eukaryota</taxon>
        <taxon>Sar</taxon>
        <taxon>Stramenopiles</taxon>
        <taxon>Ochrophyta</taxon>
        <taxon>PX clade</taxon>
        <taxon>Xanthophyceae</taxon>
        <taxon>Tribonematales</taxon>
        <taxon>Tribonemataceae</taxon>
        <taxon>Tribonema</taxon>
    </lineage>
</organism>
<name>A0A836CM92_9STRA</name>
<evidence type="ECO:0000256" key="5">
    <source>
        <dbReference type="SAM" id="MobiDB-lite"/>
    </source>
</evidence>
<dbReference type="OrthoDB" id="423221at2759"/>
<dbReference type="EMBL" id="JAFCMP010000014">
    <property type="protein sequence ID" value="KAG5191770.1"/>
    <property type="molecule type" value="Genomic_DNA"/>
</dbReference>
<keyword evidence="2" id="KW-0378">Hydrolase</keyword>
<protein>
    <recommendedName>
        <fullName evidence="6">RING-type domain-containing protein</fullName>
    </recommendedName>
</protein>
<dbReference type="SUPFAM" id="SSF52540">
    <property type="entry name" value="P-loop containing nucleoside triphosphate hydrolases"/>
    <property type="match status" value="1"/>
</dbReference>
<evidence type="ECO:0000313" key="8">
    <source>
        <dbReference type="Proteomes" id="UP000664859"/>
    </source>
</evidence>
<dbReference type="AlphaFoldDB" id="A0A836CM92"/>
<evidence type="ECO:0000256" key="3">
    <source>
        <dbReference type="ARBA" id="ARBA00022840"/>
    </source>
</evidence>
<dbReference type="PROSITE" id="PS50089">
    <property type="entry name" value="ZF_RING_2"/>
    <property type="match status" value="1"/>
</dbReference>
<dbReference type="Proteomes" id="UP000664859">
    <property type="component" value="Unassembled WGS sequence"/>
</dbReference>
<dbReference type="PANTHER" id="PTHR45626">
    <property type="entry name" value="TRANSCRIPTION TERMINATION FACTOR 2-RELATED"/>
    <property type="match status" value="1"/>
</dbReference>
<keyword evidence="8" id="KW-1185">Reference proteome</keyword>
<reference evidence="7" key="1">
    <citation type="submission" date="2021-02" db="EMBL/GenBank/DDBJ databases">
        <title>First Annotated Genome of the Yellow-green Alga Tribonema minus.</title>
        <authorList>
            <person name="Mahan K.M."/>
        </authorList>
    </citation>
    <scope>NUCLEOTIDE SEQUENCE</scope>
    <source>
        <strain evidence="7">UTEX B ZZ1240</strain>
    </source>
</reference>
<evidence type="ECO:0000313" key="7">
    <source>
        <dbReference type="EMBL" id="KAG5191770.1"/>
    </source>
</evidence>